<dbReference type="EMBL" id="MT143655">
    <property type="protein sequence ID" value="QJA99526.1"/>
    <property type="molecule type" value="Genomic_DNA"/>
</dbReference>
<organism evidence="1">
    <name type="scientific">viral metagenome</name>
    <dbReference type="NCBI Taxonomy" id="1070528"/>
    <lineage>
        <taxon>unclassified sequences</taxon>
        <taxon>metagenomes</taxon>
        <taxon>organismal metagenomes</taxon>
    </lineage>
</organism>
<accession>A0A6M3LVW0</accession>
<evidence type="ECO:0000313" key="1">
    <source>
        <dbReference type="EMBL" id="QJA99526.1"/>
    </source>
</evidence>
<dbReference type="EMBL" id="MT143866">
    <property type="protein sequence ID" value="QJB03937.1"/>
    <property type="molecule type" value="Genomic_DNA"/>
</dbReference>
<reference evidence="1" key="1">
    <citation type="submission" date="2020-03" db="EMBL/GenBank/DDBJ databases">
        <title>The deep terrestrial virosphere.</title>
        <authorList>
            <person name="Holmfeldt K."/>
            <person name="Nilsson E."/>
            <person name="Simone D."/>
            <person name="Lopez-Fernandez M."/>
            <person name="Wu X."/>
            <person name="de Brujin I."/>
            <person name="Lundin D."/>
            <person name="Andersson A."/>
            <person name="Bertilsson S."/>
            <person name="Dopson M."/>
        </authorList>
    </citation>
    <scope>NUCLEOTIDE SEQUENCE</scope>
    <source>
        <strain evidence="1">MM171A00973</strain>
        <strain evidence="2">MM171B00522</strain>
    </source>
</reference>
<gene>
    <name evidence="1" type="ORF">MM171A00973_0011</name>
    <name evidence="2" type="ORF">MM171B00522_0017</name>
</gene>
<sequence>MSKEYPQHWTLDQCAEKLMESEKADEINDTIFDLRGTVFFKLKEMGKFAEDVEGPDAQVVIDMVIGRIMGAL</sequence>
<evidence type="ECO:0000313" key="2">
    <source>
        <dbReference type="EMBL" id="QJB03937.1"/>
    </source>
</evidence>
<name>A0A6M3LVW0_9ZZZZ</name>
<dbReference type="AlphaFoldDB" id="A0A6M3LVW0"/>
<protein>
    <submittedName>
        <fullName evidence="1">Uncharacterized protein</fullName>
    </submittedName>
</protein>
<proteinExistence type="predicted"/>